<evidence type="ECO:0000256" key="2">
    <source>
        <dbReference type="SAM" id="SignalP"/>
    </source>
</evidence>
<feature type="chain" id="PRO_5022746186" evidence="2">
    <location>
        <begin position="22"/>
        <end position="257"/>
    </location>
</feature>
<evidence type="ECO:0000313" key="4">
    <source>
        <dbReference type="Proteomes" id="UP000316598"/>
    </source>
</evidence>
<accession>A0A5C5WW85</accession>
<feature type="signal peptide" evidence="2">
    <location>
        <begin position="1"/>
        <end position="21"/>
    </location>
</feature>
<feature type="region of interest" description="Disordered" evidence="1">
    <location>
        <begin position="225"/>
        <end position="257"/>
    </location>
</feature>
<name>A0A5C5WW85_9BACT</name>
<dbReference type="OrthoDB" id="282804at2"/>
<dbReference type="RefSeq" id="WP_146514460.1">
    <property type="nucleotide sequence ID" value="NZ_SJPI01000001.1"/>
</dbReference>
<keyword evidence="4" id="KW-1185">Reference proteome</keyword>
<evidence type="ECO:0000256" key="1">
    <source>
        <dbReference type="SAM" id="MobiDB-lite"/>
    </source>
</evidence>
<keyword evidence="2" id="KW-0732">Signal</keyword>
<dbReference type="AlphaFoldDB" id="A0A5C5WW85"/>
<organism evidence="3 4">
    <name type="scientific">Rubripirellula amarantea</name>
    <dbReference type="NCBI Taxonomy" id="2527999"/>
    <lineage>
        <taxon>Bacteria</taxon>
        <taxon>Pseudomonadati</taxon>
        <taxon>Planctomycetota</taxon>
        <taxon>Planctomycetia</taxon>
        <taxon>Pirellulales</taxon>
        <taxon>Pirellulaceae</taxon>
        <taxon>Rubripirellula</taxon>
    </lineage>
</organism>
<evidence type="ECO:0000313" key="3">
    <source>
        <dbReference type="EMBL" id="TWT54411.1"/>
    </source>
</evidence>
<protein>
    <submittedName>
        <fullName evidence="3">Uncharacterized protein</fullName>
    </submittedName>
</protein>
<comment type="caution">
    <text evidence="3">The sequence shown here is derived from an EMBL/GenBank/DDBJ whole genome shotgun (WGS) entry which is preliminary data.</text>
</comment>
<dbReference type="Proteomes" id="UP000316598">
    <property type="component" value="Unassembled WGS sequence"/>
</dbReference>
<gene>
    <name evidence="3" type="ORF">Pla22_20580</name>
</gene>
<proteinExistence type="predicted"/>
<dbReference type="EMBL" id="SJPI01000001">
    <property type="protein sequence ID" value="TWT54411.1"/>
    <property type="molecule type" value="Genomic_DNA"/>
</dbReference>
<feature type="compositionally biased region" description="Acidic residues" evidence="1">
    <location>
        <begin position="247"/>
        <end position="257"/>
    </location>
</feature>
<reference evidence="3 4" key="1">
    <citation type="submission" date="2019-02" db="EMBL/GenBank/DDBJ databases">
        <title>Deep-cultivation of Planctomycetes and their phenomic and genomic characterization uncovers novel biology.</title>
        <authorList>
            <person name="Wiegand S."/>
            <person name="Jogler M."/>
            <person name="Boedeker C."/>
            <person name="Pinto D."/>
            <person name="Vollmers J."/>
            <person name="Rivas-Marin E."/>
            <person name="Kohn T."/>
            <person name="Peeters S.H."/>
            <person name="Heuer A."/>
            <person name="Rast P."/>
            <person name="Oberbeckmann S."/>
            <person name="Bunk B."/>
            <person name="Jeske O."/>
            <person name="Meyerdierks A."/>
            <person name="Storesund J.E."/>
            <person name="Kallscheuer N."/>
            <person name="Luecker S."/>
            <person name="Lage O.M."/>
            <person name="Pohl T."/>
            <person name="Merkel B.J."/>
            <person name="Hornburger P."/>
            <person name="Mueller R.-W."/>
            <person name="Bruemmer F."/>
            <person name="Labrenz M."/>
            <person name="Spormann A.M."/>
            <person name="Op Den Camp H."/>
            <person name="Overmann J."/>
            <person name="Amann R."/>
            <person name="Jetten M.S.M."/>
            <person name="Mascher T."/>
            <person name="Medema M.H."/>
            <person name="Devos D.P."/>
            <person name="Kaster A.-K."/>
            <person name="Ovreas L."/>
            <person name="Rohde M."/>
            <person name="Galperin M.Y."/>
            <person name="Jogler C."/>
        </authorList>
    </citation>
    <scope>NUCLEOTIDE SEQUENCE [LARGE SCALE GENOMIC DNA]</scope>
    <source>
        <strain evidence="3 4">Pla22</strain>
    </source>
</reference>
<sequence precursor="true">MLRLTLLTLSFSAAFLSPASAQLIFQESQQQSTGDAFAESSSVGGFLRGDNFFFNFPGGGPMLPPFAGEALGGGGGLSGGVGFAGGGVSGGLNFNFAQGSTRSFGSTSAGVTTMDGYPGSIQSGTVRPFVTSVTPIVSQLQQRADAFAAIGRQQLADLRQSQASLADRRLQSHLNRAISADSDGDYRVAIANYNRAIAASGGSLRFQLEQRVETLKNLIREERIQKRQSSVANKPQPALAPVPEPVPEPEPEPVPEQ</sequence>